<dbReference type="InterPro" id="IPR037252">
    <property type="entry name" value="Mib_Herc2_sf"/>
</dbReference>
<evidence type="ECO:0000256" key="3">
    <source>
        <dbReference type="SAM" id="MobiDB-lite"/>
    </source>
</evidence>
<organism evidence="5 6">
    <name type="scientific">Aphanomyces euteiches</name>
    <dbReference type="NCBI Taxonomy" id="100861"/>
    <lineage>
        <taxon>Eukaryota</taxon>
        <taxon>Sar</taxon>
        <taxon>Stramenopiles</taxon>
        <taxon>Oomycota</taxon>
        <taxon>Saprolegniomycetes</taxon>
        <taxon>Saprolegniales</taxon>
        <taxon>Verrucalvaceae</taxon>
        <taxon>Aphanomyces</taxon>
    </lineage>
</organism>
<dbReference type="SUPFAM" id="SSF159034">
    <property type="entry name" value="Mib/herc2 domain-like"/>
    <property type="match status" value="1"/>
</dbReference>
<dbReference type="InterPro" id="IPR001680">
    <property type="entry name" value="WD40_rpt"/>
</dbReference>
<dbReference type="InterPro" id="IPR000421">
    <property type="entry name" value="FA58C"/>
</dbReference>
<dbReference type="InterPro" id="IPR008979">
    <property type="entry name" value="Galactose-bd-like_sf"/>
</dbReference>
<dbReference type="GO" id="GO:0004842">
    <property type="term" value="F:ubiquitin-protein transferase activity"/>
    <property type="evidence" value="ECO:0007669"/>
    <property type="project" value="InterPro"/>
</dbReference>
<dbReference type="Gene3D" id="2.30.30.40">
    <property type="entry name" value="SH3 Domains"/>
    <property type="match status" value="1"/>
</dbReference>
<feature type="region of interest" description="Disordered" evidence="3">
    <location>
        <begin position="134"/>
        <end position="170"/>
    </location>
</feature>
<dbReference type="PANTHER" id="PTHR19871">
    <property type="entry name" value="BETA TRANSDUCIN-RELATED PROTEIN"/>
    <property type="match status" value="1"/>
</dbReference>
<dbReference type="GO" id="GO:0046872">
    <property type="term" value="F:metal ion binding"/>
    <property type="evidence" value="ECO:0007669"/>
    <property type="project" value="InterPro"/>
</dbReference>
<feature type="compositionally biased region" description="Basic and acidic residues" evidence="3">
    <location>
        <begin position="157"/>
        <end position="170"/>
    </location>
</feature>
<keyword evidence="6" id="KW-1185">Reference proteome</keyword>
<reference evidence="5 6" key="1">
    <citation type="submission" date="2019-07" db="EMBL/GenBank/DDBJ databases">
        <title>Genomics analysis of Aphanomyces spp. identifies a new class of oomycete effector associated with host adaptation.</title>
        <authorList>
            <person name="Gaulin E."/>
        </authorList>
    </citation>
    <scope>NUCLEOTIDE SEQUENCE [LARGE SCALE GENOMIC DNA]</scope>
    <source>
        <strain evidence="5 6">ATCC 201684</strain>
    </source>
</reference>
<dbReference type="SUPFAM" id="SSF49785">
    <property type="entry name" value="Galactose-binding domain-like"/>
    <property type="match status" value="1"/>
</dbReference>
<feature type="region of interest" description="Disordered" evidence="3">
    <location>
        <begin position="392"/>
        <end position="415"/>
    </location>
</feature>
<dbReference type="VEuPathDB" id="FungiDB:AeMF1_000951"/>
<accession>A0A6G0XNQ8</accession>
<dbReference type="Pfam" id="PF13271">
    <property type="entry name" value="DUF4062"/>
    <property type="match status" value="1"/>
</dbReference>
<protein>
    <recommendedName>
        <fullName evidence="4">F5/8 type C domain-containing protein</fullName>
    </recommendedName>
</protein>
<dbReference type="Gene3D" id="2.130.10.10">
    <property type="entry name" value="YVTN repeat-like/Quinoprotein amine dehydrogenase"/>
    <property type="match status" value="3"/>
</dbReference>
<dbReference type="InterPro" id="IPR052752">
    <property type="entry name" value="NACHT-WD_repeat"/>
</dbReference>
<dbReference type="EMBL" id="VJMJ01000034">
    <property type="protein sequence ID" value="KAF0741860.1"/>
    <property type="molecule type" value="Genomic_DNA"/>
</dbReference>
<dbReference type="Pfam" id="PF13191">
    <property type="entry name" value="AAA_16"/>
    <property type="match status" value="1"/>
</dbReference>
<dbReference type="SUPFAM" id="SSF50998">
    <property type="entry name" value="Quinoprotein alcohol dehydrogenase-like"/>
    <property type="match status" value="1"/>
</dbReference>
<gene>
    <name evidence="5" type="ORF">Ae201684_003051</name>
</gene>
<dbReference type="PROSITE" id="PS50022">
    <property type="entry name" value="FA58C_3"/>
    <property type="match status" value="1"/>
</dbReference>
<dbReference type="SUPFAM" id="SSF50978">
    <property type="entry name" value="WD40 repeat-like"/>
    <property type="match status" value="1"/>
</dbReference>
<dbReference type="SMART" id="SM00320">
    <property type="entry name" value="WD40"/>
    <property type="match status" value="6"/>
</dbReference>
<dbReference type="SUPFAM" id="SSF52540">
    <property type="entry name" value="P-loop containing nucleoside triphosphate hydrolases"/>
    <property type="match status" value="1"/>
</dbReference>
<dbReference type="Proteomes" id="UP000481153">
    <property type="component" value="Unassembled WGS sequence"/>
</dbReference>
<sequence>MEDRLQSKHHEHKLNRMTLVALIEENVNYLGGAGCDICSQSCAGSWHCRQCSFDLCGECSGTGIPPKTLRHQLHEHNLTFLNLGELQALHSDYSSVGCDNCSTQCFCSYHCEQCCYDLCFICALGDYSGINESGGGDDDVNTPPQEPDTEGLINISRGKEARASSSESEDHLAKFAVDGNDETRFASKDSDPQWLEVDLGALHQVCHVSILWEAAFAQEYEIQLSKDRVEWTTGASVEIIRKGWVKTKLPESSEACFVRMYGISRGTDWGYSIYHFNVYGRLLVQLRPQRIVTIDSIHLGVRVVRGLHWPTTSSFDGVYGYPGTVIAFKRPGEEASCTPGQEFCGPDKSCAVKWDLTSNRAVHRIGAGGKYELYFHPEHAPDNSIELVPDEAEAKNQQEIDSKQEEQVDETKSVESLLWSTPRDERQLWREKLQHQPLHRSETSHLQDSNRVDRILQGKLFAADVVSKPKSISIFVSSTFTDTASERNLLIADVYPYAKRYAALLGLEFSASEMRWGIREEASDSHQTSAICMAELARCQQVSLGLNYVLILGNKYGYRPFPNQIPVAEFEALVSKMSPTDSELVRQWFLENSNLVPPMMELQPTTLAAPGTWWPIFEQMQKAFREARHVLSETKRSDLYNVSVTECEITNGLLSLAEPRAFVYHRVIDDIDVSHPKAGMYVDLASGAIDADAQTLLATLRDHKVKKKQHKAKEYSLSWGPEILPETHASYLTDFCDHFCHLVCESLREASDKIHPIPDVVYNEVLHHALFCFDRGANFVGRDEVLAKIQEYLQSSSHQPLVLYGFGGTGKSAVMAKVAMMLGANTAAGSGLAAAHASRHDSVVVLRFLGTSVDSTSIRRLLRSVCEQIQRNYKTTLISIPHRLGDLISHFHHALAHATKEKPMVLLLDSLDQLSTADNAHHLGWLPQTLPAHCKLVVSTLDAEGEGGNCLIKLKAQTPQDHMVHLPELSPDGSRDILSAWLSHRSRALTTDQFDSVVRSSAQCPLPLYLHVAFQLSLNWKSYTPLESTLFPSSLAGIFEHLFDKLCAIHGKILVHHAGGYLTLSRRGLSRSELEDVLSLDDEVLNDVYQWWVPPIRRIPSLLVARLLSDLESYIVTHEVDGGIPVLNWYHREFKVAAMECFLTDRTTQMSLSRHLAEYFSNQYAKRPKPFVDKKGVAGRAQRKIAPQDLHLGNGKFNHRRVSELPSALIGAKDWVEVEKLLSDVTFLKASVTVGAIHETLGDVRRAIHAMEQDDVPPTILPQVAAFLSRSMYSLKHRPTLLYQCLVGLQASSILRQRAEATLNPPSGGYFQTVSTESPPSALITSFLVGSQNDQSCVAVAFSPDSSKVAAVTNGGGAIHLSVFDYVTNSIMWTHAEEECLANTLAWTVDGTSVILGTRNGELQFYSVAIGVKQHVWTAEETKDITSIACINEHTLVTADRTKEQLFLWSFESASIVQRLDIRGQGVDDHNDRKKITQLTMTSSREYLGVVSYNGECSIWECSTWTERATFQDSEGLKYASLSCDGTMLAVNYASYNDGEGAKVFCEEFDHPKTLSMEQLDMTGNALATCGLSFHPNHRSILYLFNSSTQIYAFDVFSERRLAVYAAPGHSFGGHLVMSNDGLLIATLGQENNVLLWNPAAQPTPLRPAGEAGGITFYPAGDVVAVSYSCANTAQLVAVDNPARLLLEVPNTENTSTACARTAFSSKGTRFASTTNSRSICLAELGKTLSEVADLRNVDFFEHEAIDVAVHPSGEYIAVLGLDKEDDDKEDGDKGHLRYIRWRDDHQMWEASDMIASACRMGGVTMQFAASGSLLACIHSNDKLSVLRTKDGSEAFSFPMSNGAHCFHLTPDFEMCAVNSGDSKIRVWTKGAHMPKLTFEPHVADDSNMTGVAVSPECNVVFSCTEGGILCASSLTDGALLAVYYNPERRQINAFDILLNSLPHPRLAIGDAAGRVTVLDWIATRATSSRHVSSKHIMASFKD</sequence>
<name>A0A6G0XNQ8_9STRA</name>
<dbReference type="InterPro" id="IPR011047">
    <property type="entry name" value="Quinoprotein_ADH-like_sf"/>
</dbReference>
<comment type="caution">
    <text evidence="5">The sequence shown here is derived from an EMBL/GenBank/DDBJ whole genome shotgun (WGS) entry which is preliminary data.</text>
</comment>
<dbReference type="Gene3D" id="3.40.50.300">
    <property type="entry name" value="P-loop containing nucleotide triphosphate hydrolases"/>
    <property type="match status" value="1"/>
</dbReference>
<dbReference type="InterPro" id="IPR041664">
    <property type="entry name" value="AAA_16"/>
</dbReference>
<feature type="domain" description="F5/8 type C" evidence="4">
    <location>
        <begin position="141"/>
        <end position="281"/>
    </location>
</feature>
<dbReference type="Gene3D" id="2.60.120.260">
    <property type="entry name" value="Galactose-binding domain-like"/>
    <property type="match status" value="1"/>
</dbReference>
<keyword evidence="1" id="KW-0853">WD repeat</keyword>
<dbReference type="Gene3D" id="1.25.40.370">
    <property type="match status" value="1"/>
</dbReference>
<dbReference type="CDD" id="cd19757">
    <property type="entry name" value="Bbox1"/>
    <property type="match status" value="1"/>
</dbReference>
<keyword evidence="2" id="KW-0677">Repeat</keyword>
<evidence type="ECO:0000256" key="1">
    <source>
        <dbReference type="ARBA" id="ARBA00022574"/>
    </source>
</evidence>
<evidence type="ECO:0000256" key="2">
    <source>
        <dbReference type="ARBA" id="ARBA00022737"/>
    </source>
</evidence>
<dbReference type="InterPro" id="IPR036322">
    <property type="entry name" value="WD40_repeat_dom_sf"/>
</dbReference>
<evidence type="ECO:0000259" key="4">
    <source>
        <dbReference type="PROSITE" id="PS50022"/>
    </source>
</evidence>
<dbReference type="Pfam" id="PF00754">
    <property type="entry name" value="F5_F8_type_C"/>
    <property type="match status" value="1"/>
</dbReference>
<dbReference type="Pfam" id="PF25469">
    <property type="entry name" value="WHD_NWD1"/>
    <property type="match status" value="1"/>
</dbReference>
<dbReference type="InterPro" id="IPR025139">
    <property type="entry name" value="DUF4062"/>
</dbReference>
<evidence type="ECO:0000313" key="5">
    <source>
        <dbReference type="EMBL" id="KAF0741860.1"/>
    </source>
</evidence>
<evidence type="ECO:0000313" key="6">
    <source>
        <dbReference type="Proteomes" id="UP000481153"/>
    </source>
</evidence>
<dbReference type="InterPro" id="IPR057588">
    <property type="entry name" value="NWD1/2-like_WH"/>
</dbReference>
<feature type="compositionally biased region" description="Basic and acidic residues" evidence="3">
    <location>
        <begin position="392"/>
        <end position="413"/>
    </location>
</feature>
<dbReference type="InterPro" id="IPR027417">
    <property type="entry name" value="P-loop_NTPase"/>
</dbReference>
<dbReference type="PANTHER" id="PTHR19871:SF14">
    <property type="entry name" value="DUF4062 DOMAIN-CONTAINING PROTEIN"/>
    <property type="match status" value="1"/>
</dbReference>
<proteinExistence type="predicted"/>
<dbReference type="InterPro" id="IPR015943">
    <property type="entry name" value="WD40/YVTN_repeat-like_dom_sf"/>
</dbReference>